<dbReference type="AlphaFoldDB" id="A0A8J2VFX5"/>
<dbReference type="Proteomes" id="UP000625210">
    <property type="component" value="Unassembled WGS sequence"/>
</dbReference>
<reference evidence="2" key="2">
    <citation type="submission" date="2020-09" db="EMBL/GenBank/DDBJ databases">
        <authorList>
            <person name="Sun Q."/>
            <person name="Zhou Y."/>
        </authorList>
    </citation>
    <scope>NUCLEOTIDE SEQUENCE</scope>
    <source>
        <strain evidence="2">CGMCC 1.15179</strain>
    </source>
</reference>
<name>A0A8J2VFX5_9BACL</name>
<comment type="caution">
    <text evidence="2">The sequence shown here is derived from an EMBL/GenBank/DDBJ whole genome shotgun (WGS) entry which is preliminary data.</text>
</comment>
<reference evidence="2" key="1">
    <citation type="journal article" date="2014" name="Int. J. Syst. Evol. Microbiol.">
        <title>Complete genome sequence of Corynebacterium casei LMG S-19264T (=DSM 44701T), isolated from a smear-ripened cheese.</title>
        <authorList>
            <consortium name="US DOE Joint Genome Institute (JGI-PGF)"/>
            <person name="Walter F."/>
            <person name="Albersmeier A."/>
            <person name="Kalinowski J."/>
            <person name="Ruckert C."/>
        </authorList>
    </citation>
    <scope>NUCLEOTIDE SEQUENCE</scope>
    <source>
        <strain evidence="2">CGMCC 1.15179</strain>
    </source>
</reference>
<sequence>MVKPWEIRVDGAVKTPLTFTYERMQSLDEGLDPAERVPELRGNAVSLKALLTQAGMLQGATHVVFHAADDFQADIPLTDLEQAFILYARDGQPLSKAYPARLYVPDGSSHCLNVKSVIRIEVVNRPGEERNKKASYGFKNVVPTDEIVRWK</sequence>
<protein>
    <recommendedName>
        <fullName evidence="1">Oxidoreductase molybdopterin-binding domain-containing protein</fullName>
    </recommendedName>
</protein>
<dbReference type="RefSeq" id="WP_188648485.1">
    <property type="nucleotide sequence ID" value="NZ_BMHQ01000010.1"/>
</dbReference>
<keyword evidence="3" id="KW-1185">Reference proteome</keyword>
<feature type="domain" description="Oxidoreductase molybdopterin-binding" evidence="1">
    <location>
        <begin position="45"/>
        <end position="126"/>
    </location>
</feature>
<dbReference type="InterPro" id="IPR036374">
    <property type="entry name" value="OxRdtase_Mopterin-bd_sf"/>
</dbReference>
<evidence type="ECO:0000313" key="2">
    <source>
        <dbReference type="EMBL" id="GGE24075.1"/>
    </source>
</evidence>
<proteinExistence type="predicted"/>
<accession>A0A8J2VFX5</accession>
<organism evidence="2 3">
    <name type="scientific">Marinithermofilum abyssi</name>
    <dbReference type="NCBI Taxonomy" id="1571185"/>
    <lineage>
        <taxon>Bacteria</taxon>
        <taxon>Bacillati</taxon>
        <taxon>Bacillota</taxon>
        <taxon>Bacilli</taxon>
        <taxon>Bacillales</taxon>
        <taxon>Thermoactinomycetaceae</taxon>
        <taxon>Marinithermofilum</taxon>
    </lineage>
</organism>
<dbReference type="Gene3D" id="3.90.420.10">
    <property type="entry name" value="Oxidoreductase, molybdopterin-binding domain"/>
    <property type="match status" value="1"/>
</dbReference>
<dbReference type="SUPFAM" id="SSF56524">
    <property type="entry name" value="Oxidoreductase molybdopterin-binding domain"/>
    <property type="match status" value="1"/>
</dbReference>
<dbReference type="EMBL" id="BMHQ01000010">
    <property type="protein sequence ID" value="GGE24075.1"/>
    <property type="molecule type" value="Genomic_DNA"/>
</dbReference>
<evidence type="ECO:0000259" key="1">
    <source>
        <dbReference type="Pfam" id="PF00174"/>
    </source>
</evidence>
<evidence type="ECO:0000313" key="3">
    <source>
        <dbReference type="Proteomes" id="UP000625210"/>
    </source>
</evidence>
<dbReference type="InterPro" id="IPR000572">
    <property type="entry name" value="OxRdtase_Mopterin-bd_dom"/>
</dbReference>
<dbReference type="Pfam" id="PF00174">
    <property type="entry name" value="Oxidored_molyb"/>
    <property type="match status" value="1"/>
</dbReference>
<gene>
    <name evidence="2" type="ORF">GCM10011571_27740</name>
</gene>